<dbReference type="Proteomes" id="UP000198504">
    <property type="component" value="Unassembled WGS sequence"/>
</dbReference>
<proteinExistence type="predicted"/>
<accession>A0A1H9MUN4</accession>
<dbReference type="STRING" id="1036181.SAMN05421756_11154"/>
<dbReference type="GO" id="GO:0003677">
    <property type="term" value="F:DNA binding"/>
    <property type="evidence" value="ECO:0007669"/>
    <property type="project" value="UniProtKB-KW"/>
</dbReference>
<dbReference type="PANTHER" id="PTHR38479">
    <property type="entry name" value="LMO0824 PROTEIN"/>
    <property type="match status" value="1"/>
</dbReference>
<evidence type="ECO:0000313" key="2">
    <source>
        <dbReference type="Proteomes" id="UP000198504"/>
    </source>
</evidence>
<name>A0A1H9MUN4_9ACTN</name>
<dbReference type="EMBL" id="FOFA01000011">
    <property type="protein sequence ID" value="SER26823.1"/>
    <property type="molecule type" value="Genomic_DNA"/>
</dbReference>
<dbReference type="Pfam" id="PF06224">
    <property type="entry name" value="AlkZ-like"/>
    <property type="match status" value="1"/>
</dbReference>
<keyword evidence="2" id="KW-1185">Reference proteome</keyword>
<keyword evidence="1" id="KW-0238">DNA-binding</keyword>
<dbReference type="AlphaFoldDB" id="A0A1H9MUN4"/>
<dbReference type="InterPro" id="IPR009351">
    <property type="entry name" value="AlkZ-like"/>
</dbReference>
<protein>
    <submittedName>
        <fullName evidence="1">Winged helix DNA-binding domain-containing protein</fullName>
    </submittedName>
</protein>
<organism evidence="1 2">
    <name type="scientific">Microlunatus flavus</name>
    <dbReference type="NCBI Taxonomy" id="1036181"/>
    <lineage>
        <taxon>Bacteria</taxon>
        <taxon>Bacillati</taxon>
        <taxon>Actinomycetota</taxon>
        <taxon>Actinomycetes</taxon>
        <taxon>Propionibacteriales</taxon>
        <taxon>Propionibacteriaceae</taxon>
        <taxon>Microlunatus</taxon>
    </lineage>
</organism>
<dbReference type="PANTHER" id="PTHR38479:SF2">
    <property type="entry name" value="WINGED HELIX DNA-BINDING DOMAIN-CONTAINING PROTEIN"/>
    <property type="match status" value="1"/>
</dbReference>
<gene>
    <name evidence="1" type="ORF">SAMN05421756_11154</name>
</gene>
<evidence type="ECO:0000313" key="1">
    <source>
        <dbReference type="EMBL" id="SER26823.1"/>
    </source>
</evidence>
<dbReference type="RefSeq" id="WP_170854245.1">
    <property type="nucleotide sequence ID" value="NZ_FOFA01000011.1"/>
</dbReference>
<sequence length="399" mass="42956">MRAIGVEQRRARLARRHLLLPGTRTDDVAALADALVALHSSDPVTVYLSALARMAHPCLAAVDAALYEQRSVVRHHAVRRTLWVATPEVVRELHGAATLALVTPERRRTAGYLAVSGVERPEAWLGAAAEQVVADLRAHGPSTARELGERIPALRQPIVVGGPRWGATQSAHTRVLLGLGFAGVLLRTRPVGSWVSGAYRYALAEDWLPGGLGDLDPRTARAALARRHLERFGPVSTDDLRWWTGWTAAATRAALADVGAQEVALATGPAWMAAGDVAEVEDPGPWVAALPSLDPTTMGWKERAWYLPQSAEQAFDTNGNAGPTLWVDGRVVGAWAQAPDGRMLTHWFEAVPAARRAELDDRLAVLAAAVGETRYSVRFPGREHPRILAGRAEGADQDG</sequence>
<reference evidence="2" key="1">
    <citation type="submission" date="2016-10" db="EMBL/GenBank/DDBJ databases">
        <authorList>
            <person name="Varghese N."/>
            <person name="Submissions S."/>
        </authorList>
    </citation>
    <scope>NUCLEOTIDE SEQUENCE [LARGE SCALE GENOMIC DNA]</scope>
    <source>
        <strain evidence="2">CGMCC 4.6856</strain>
    </source>
</reference>